<gene>
    <name evidence="1" type="ORF">GKD68_13905</name>
</gene>
<protein>
    <submittedName>
        <fullName evidence="1">Uncharacterized protein</fullName>
    </submittedName>
</protein>
<evidence type="ECO:0000313" key="1">
    <source>
        <dbReference type="EMBL" id="MRZ55822.1"/>
    </source>
</evidence>
<dbReference type="EMBL" id="WKNE01000010">
    <property type="protein sequence ID" value="MRZ55822.1"/>
    <property type="molecule type" value="Genomic_DNA"/>
</dbReference>
<reference evidence="1 2" key="1">
    <citation type="journal article" date="2019" name="Nat. Med.">
        <title>A library of human gut bacterial isolates paired with longitudinal multiomics data enables mechanistic microbiome research.</title>
        <authorList>
            <person name="Poyet M."/>
            <person name="Groussin M."/>
            <person name="Gibbons S.M."/>
            <person name="Avila-Pacheco J."/>
            <person name="Jiang X."/>
            <person name="Kearney S.M."/>
            <person name="Perrotta A.R."/>
            <person name="Berdy B."/>
            <person name="Zhao S."/>
            <person name="Lieberman T.D."/>
            <person name="Swanson P.K."/>
            <person name="Smith M."/>
            <person name="Roesemann S."/>
            <person name="Alexander J.E."/>
            <person name="Rich S.A."/>
            <person name="Livny J."/>
            <person name="Vlamakis H."/>
            <person name="Clish C."/>
            <person name="Bullock K."/>
            <person name="Deik A."/>
            <person name="Scott J."/>
            <person name="Pierce K.A."/>
            <person name="Xavier R.J."/>
            <person name="Alm E.J."/>
        </authorList>
    </citation>
    <scope>NUCLEOTIDE SEQUENCE [LARGE SCALE GENOMIC DNA]</scope>
    <source>
        <strain evidence="1 2">BIOML-A2</strain>
    </source>
</reference>
<comment type="caution">
    <text evidence="1">The sequence shown here is derived from an EMBL/GenBank/DDBJ whole genome shotgun (WGS) entry which is preliminary data.</text>
</comment>
<organism evidence="1 2">
    <name type="scientific">Parabacteroides distasonis</name>
    <dbReference type="NCBI Taxonomy" id="823"/>
    <lineage>
        <taxon>Bacteria</taxon>
        <taxon>Pseudomonadati</taxon>
        <taxon>Bacteroidota</taxon>
        <taxon>Bacteroidia</taxon>
        <taxon>Bacteroidales</taxon>
        <taxon>Tannerellaceae</taxon>
        <taxon>Parabacteroides</taxon>
    </lineage>
</organism>
<name>A0A6I2NP64_PARDI</name>
<dbReference type="Proteomes" id="UP000432516">
    <property type="component" value="Unassembled WGS sequence"/>
</dbReference>
<dbReference type="RefSeq" id="WP_008781188.1">
    <property type="nucleotide sequence ID" value="NZ_CAXSUO010000009.1"/>
</dbReference>
<dbReference type="AlphaFoldDB" id="A0A6I2NP64"/>
<accession>A0A6I2NP64</accession>
<evidence type="ECO:0000313" key="2">
    <source>
        <dbReference type="Proteomes" id="UP000432516"/>
    </source>
</evidence>
<sequence>MKDRNKRPLFQYLEGFGGVELIQTKNEEGTEYAAWVRNRGNIGGTVWLGFVHPENWKEFEDAFDKMMDKYIVKRQ</sequence>
<proteinExistence type="predicted"/>